<evidence type="ECO:0000313" key="7">
    <source>
        <dbReference type="EMBL" id="EGT53975.1"/>
    </source>
</evidence>
<dbReference type="InterPro" id="IPR001841">
    <property type="entry name" value="Znf_RING"/>
</dbReference>
<dbReference type="Gene3D" id="3.30.40.10">
    <property type="entry name" value="Zinc/RING finger domain, C3HC4 (zinc finger)"/>
    <property type="match status" value="1"/>
</dbReference>
<evidence type="ECO:0000256" key="4">
    <source>
        <dbReference type="SAM" id="Coils"/>
    </source>
</evidence>
<keyword evidence="3" id="KW-0862">Zinc</keyword>
<accession>G0N6U2</accession>
<feature type="compositionally biased region" description="Polar residues" evidence="5">
    <location>
        <begin position="208"/>
        <end position="217"/>
    </location>
</feature>
<feature type="compositionally biased region" description="Polar residues" evidence="5">
    <location>
        <begin position="251"/>
        <end position="263"/>
    </location>
</feature>
<keyword evidence="8" id="KW-1185">Reference proteome</keyword>
<reference evidence="8" key="1">
    <citation type="submission" date="2011-07" db="EMBL/GenBank/DDBJ databases">
        <authorList>
            <consortium name="Caenorhabditis brenneri Sequencing and Analysis Consortium"/>
            <person name="Wilson R.K."/>
        </authorList>
    </citation>
    <scope>NUCLEOTIDE SEQUENCE [LARGE SCALE GENOMIC DNA]</scope>
    <source>
        <strain evidence="8">PB2801</strain>
    </source>
</reference>
<feature type="region of interest" description="Disordered" evidence="5">
    <location>
        <begin position="1"/>
        <end position="38"/>
    </location>
</feature>
<dbReference type="Pfam" id="PF14634">
    <property type="entry name" value="zf-RING_5"/>
    <property type="match status" value="1"/>
</dbReference>
<dbReference type="STRING" id="135651.G0N6U2"/>
<keyword evidence="2" id="KW-0863">Zinc-finger</keyword>
<evidence type="ECO:0000256" key="3">
    <source>
        <dbReference type="ARBA" id="ARBA00022833"/>
    </source>
</evidence>
<feature type="coiled-coil region" evidence="4">
    <location>
        <begin position="1238"/>
        <end position="1279"/>
    </location>
</feature>
<sequence>MDSENLLDDFNQALEDSLLDQLHNPTNPPPPPLPPPPRLLQDQSIQGQINAILLRNPRIQNKRDPVALGIHLLTAVYEVPKDQREELVRYLRKLQQGGQETKPNLFHYILKDVKSALQRLYVPGLLVLVIFGTVPTIDDFAKQNPVLVGLIREIPGPSRVAPPPVEAPTGQEELPNQNQIDDGPEQVIEEQNPEPQQNSEVEGLEQADPSSEITPRSTTEEPKPPALFMKLIEILGEYLKPVPEDPEVQRRSQVMESPAPQTSEAEKKSQGFRELCIRYEYFKRNSVQEAFGNYKDFHQKVAKKGIVDKLPELKPVLNLCLVHLHNSLNVEQPGGQPGTQSPEHRREQPAEQPPEPKAVREDGLDSDSDEHKMEDNLGGDQLPAQPSEQPPEQFPEQPSKQPREPKAAREDGLDSDSDDDEMNDNLGLNSKDAGVQMMKSWYQQMAQMEVNIMMLNDGPQVFVKPDRVYDLLSIQTITDISDLGRKSLPIQHIAVQHSHRKLAIMLGEYDTENSILEYWSTEGGCLFRCKNKFRFVKGTKYQTLAANHFVWILKNLCVRLEKLSFSARTPCIRRFDPPVWPFRSFFRKTGKQKIEICVEDLILEAPKYEGDPEEGVQIFKLILPHVNRAKSIVLSTWDDTELLQKRNIKVEDPYLVIGKHFKPDASMRGWFAAKELYLHPDRIRVTDFDCLFDPHRECIGLKMGTREHEQLLKLFNRRGHEMKVESCEIVPHKWNVQSRNKGDDMIADDTVRAGIVFNHNENHKPYIGECKHIICKQCVEKQEDKSCPFCQKEGAFVGKSPNYIGMDVLEDRRLNFWENLKEWWAGKGFDNGSCSSCDVKPPIAYHICLTCNENRLCTRTPEVRLKMKSDKDLLNLFDTVICKECALENHEQHETIMIRRIRYAERDIKLAAANIILELFRRQLKDKQKSIDCKLRHLQIKNDFGLSKLVNELDRIDEEKCGYFGEPVKIELIDRYIINVDRKMKELFSESLEENQVCECTKLYEKVKRSALDTNLDHIYEIMSWVDEEMFTPGCPLFFRTHSEKRKELYARVGEVPSEKVTSEPVDGRQCPLCVMLNHRSQTGKPEEFYVKNWIPITYEFWIEDKSRLERYCFRCLNFLKHCNVFQSCESFNLHYKKTSAQCKHDTCLMKDPNIFKYVINRVFVSDVLKIMKNGIEKTYFKCQLQKIRFQTLAQELFNAICRLSARHDTANEFTESVEKVDIILKSIKVQWERPKNNEEIQENNKEMSRQLRFVRGSVDELAEKVANLEDMVESLVNNRPPAPE</sequence>
<evidence type="ECO:0000259" key="6">
    <source>
        <dbReference type="Pfam" id="PF14634"/>
    </source>
</evidence>
<dbReference type="SUPFAM" id="SSF57850">
    <property type="entry name" value="RING/U-box"/>
    <property type="match status" value="1"/>
</dbReference>
<evidence type="ECO:0000256" key="5">
    <source>
        <dbReference type="SAM" id="MobiDB-lite"/>
    </source>
</evidence>
<evidence type="ECO:0000256" key="1">
    <source>
        <dbReference type="ARBA" id="ARBA00022723"/>
    </source>
</evidence>
<dbReference type="InterPro" id="IPR017907">
    <property type="entry name" value="Znf_RING_CS"/>
</dbReference>
<feature type="domain" description="RING-type" evidence="6">
    <location>
        <begin position="760"/>
        <end position="792"/>
    </location>
</feature>
<protein>
    <recommendedName>
        <fullName evidence="6">RING-type domain-containing protein</fullName>
    </recommendedName>
</protein>
<evidence type="ECO:0000256" key="2">
    <source>
        <dbReference type="ARBA" id="ARBA00022771"/>
    </source>
</evidence>
<keyword evidence="1" id="KW-0479">Metal-binding</keyword>
<dbReference type="EMBL" id="GL379845">
    <property type="protein sequence ID" value="EGT53975.1"/>
    <property type="molecule type" value="Genomic_DNA"/>
</dbReference>
<feature type="region of interest" description="Disordered" evidence="5">
    <location>
        <begin position="329"/>
        <end position="431"/>
    </location>
</feature>
<dbReference type="eggNOG" id="ENOG502TJPT">
    <property type="taxonomic scope" value="Eukaryota"/>
</dbReference>
<organism evidence="8">
    <name type="scientific">Caenorhabditis brenneri</name>
    <name type="common">Nematode worm</name>
    <dbReference type="NCBI Taxonomy" id="135651"/>
    <lineage>
        <taxon>Eukaryota</taxon>
        <taxon>Metazoa</taxon>
        <taxon>Ecdysozoa</taxon>
        <taxon>Nematoda</taxon>
        <taxon>Chromadorea</taxon>
        <taxon>Rhabditida</taxon>
        <taxon>Rhabditina</taxon>
        <taxon>Rhabditomorpha</taxon>
        <taxon>Rhabditoidea</taxon>
        <taxon>Rhabditidae</taxon>
        <taxon>Peloderinae</taxon>
        <taxon>Caenorhabditis</taxon>
    </lineage>
</organism>
<dbReference type="OrthoDB" id="5798790at2759"/>
<dbReference type="InParanoid" id="G0N6U2"/>
<name>G0N6U2_CAEBE</name>
<feature type="compositionally biased region" description="Basic and acidic residues" evidence="5">
    <location>
        <begin position="401"/>
        <end position="412"/>
    </location>
</feature>
<feature type="compositionally biased region" description="Acidic residues" evidence="5">
    <location>
        <begin position="182"/>
        <end position="192"/>
    </location>
</feature>
<gene>
    <name evidence="7" type="ORF">CAEBREN_11838</name>
</gene>
<dbReference type="HOGENOM" id="CLU_262748_0_0_1"/>
<dbReference type="PROSITE" id="PS00518">
    <property type="entry name" value="ZF_RING_1"/>
    <property type="match status" value="1"/>
</dbReference>
<dbReference type="InterPro" id="IPR013083">
    <property type="entry name" value="Znf_RING/FYVE/PHD"/>
</dbReference>
<feature type="compositionally biased region" description="Basic and acidic residues" evidence="5">
    <location>
        <begin position="357"/>
        <end position="375"/>
    </location>
</feature>
<proteinExistence type="predicted"/>
<evidence type="ECO:0000313" key="8">
    <source>
        <dbReference type="Proteomes" id="UP000008068"/>
    </source>
</evidence>
<feature type="compositionally biased region" description="Acidic residues" evidence="5">
    <location>
        <begin position="413"/>
        <end position="423"/>
    </location>
</feature>
<feature type="region of interest" description="Disordered" evidence="5">
    <location>
        <begin position="243"/>
        <end position="270"/>
    </location>
</feature>
<feature type="compositionally biased region" description="Pro residues" evidence="5">
    <location>
        <begin position="26"/>
        <end position="38"/>
    </location>
</feature>
<feature type="region of interest" description="Disordered" evidence="5">
    <location>
        <begin position="157"/>
        <end position="225"/>
    </location>
</feature>
<dbReference type="Proteomes" id="UP000008068">
    <property type="component" value="Unassembled WGS sequence"/>
</dbReference>
<dbReference type="GO" id="GO:0008270">
    <property type="term" value="F:zinc ion binding"/>
    <property type="evidence" value="ECO:0007669"/>
    <property type="project" value="UniProtKB-KW"/>
</dbReference>
<keyword evidence="4" id="KW-0175">Coiled coil</keyword>